<evidence type="ECO:0000313" key="1">
    <source>
        <dbReference type="EMBL" id="OLP61445.1"/>
    </source>
</evidence>
<dbReference type="EMBL" id="MKIP01000032">
    <property type="protein sequence ID" value="OLP61445.1"/>
    <property type="molecule type" value="Genomic_DNA"/>
</dbReference>
<evidence type="ECO:0008006" key="3">
    <source>
        <dbReference type="Google" id="ProtNLM"/>
    </source>
</evidence>
<dbReference type="PANTHER" id="PTHR39206">
    <property type="entry name" value="SLL8004 PROTEIN"/>
    <property type="match status" value="1"/>
</dbReference>
<proteinExistence type="predicted"/>
<dbReference type="InterPro" id="IPR027417">
    <property type="entry name" value="P-loop_NTPase"/>
</dbReference>
<dbReference type="Gene3D" id="3.40.50.300">
    <property type="entry name" value="P-loop containing nucleotide triphosphate hydrolases"/>
    <property type="match status" value="1"/>
</dbReference>
<keyword evidence="2" id="KW-1185">Reference proteome</keyword>
<gene>
    <name evidence="1" type="ORF">BJF93_00460</name>
</gene>
<reference evidence="1 2" key="1">
    <citation type="submission" date="2016-09" db="EMBL/GenBank/DDBJ databases">
        <title>Rhizobium sp. nov., a novel species isolated from the rice rhizosphere.</title>
        <authorList>
            <person name="Zhao J."/>
            <person name="Zhang X."/>
        </authorList>
    </citation>
    <scope>NUCLEOTIDE SEQUENCE [LARGE SCALE GENOMIC DNA]</scope>
    <source>
        <strain evidence="1 2">1.7048</strain>
    </source>
</reference>
<comment type="caution">
    <text evidence="1">The sequence shown here is derived from an EMBL/GenBank/DDBJ whole genome shotgun (WGS) entry which is preliminary data.</text>
</comment>
<accession>A0A1Q9B0E5</accession>
<dbReference type="RefSeq" id="WP_075626478.1">
    <property type="nucleotide sequence ID" value="NZ_FOAM01000011.1"/>
</dbReference>
<dbReference type="SUPFAM" id="SSF52540">
    <property type="entry name" value="P-loop containing nucleoside triphosphate hydrolases"/>
    <property type="match status" value="1"/>
</dbReference>
<dbReference type="AlphaFoldDB" id="A0A1Q9B0E5"/>
<dbReference type="OrthoDB" id="9791543at2"/>
<dbReference type="Pfam" id="PF13671">
    <property type="entry name" value="AAA_33"/>
    <property type="match status" value="1"/>
</dbReference>
<dbReference type="Proteomes" id="UP000186364">
    <property type="component" value="Unassembled WGS sequence"/>
</dbReference>
<organism evidence="1 2">
    <name type="scientific">Xaviernesmea oryzae</name>
    <dbReference type="NCBI Taxonomy" id="464029"/>
    <lineage>
        <taxon>Bacteria</taxon>
        <taxon>Pseudomonadati</taxon>
        <taxon>Pseudomonadota</taxon>
        <taxon>Alphaproteobacteria</taxon>
        <taxon>Hyphomicrobiales</taxon>
        <taxon>Rhizobiaceae</taxon>
        <taxon>Rhizobium/Agrobacterium group</taxon>
        <taxon>Xaviernesmea</taxon>
    </lineage>
</organism>
<dbReference type="PANTHER" id="PTHR39206:SF1">
    <property type="entry name" value="SLL8004 PROTEIN"/>
    <property type="match status" value="1"/>
</dbReference>
<sequence length="82" mass="8955">MLPNDRPELVVLAGPNGAGKSSLYKIARFSGVFINADEIARRLDPENPQQKSMAAGRQAIRRLDEAFLAGVDIVYETTLSSH</sequence>
<evidence type="ECO:0000313" key="2">
    <source>
        <dbReference type="Proteomes" id="UP000186364"/>
    </source>
</evidence>
<name>A0A1Q9B0E5_9HYPH</name>
<protein>
    <recommendedName>
        <fullName evidence="3">UDP-N-acetylglucosamine kinase</fullName>
    </recommendedName>
</protein>